<dbReference type="InterPro" id="IPR012789">
    <property type="entry name" value="Protocat_PcaB-like"/>
</dbReference>
<keyword evidence="4" id="KW-0413">Isomerase</keyword>
<dbReference type="InterPro" id="IPR000362">
    <property type="entry name" value="Fumarate_lyase_fam"/>
</dbReference>
<sequence>MAGMNADSGLLAPVWAGTGLADLVSDEAWLRAMLEAEAALARAQAELGVIPPAAAERITECVQKGQFDLAAVAEQARGAANPVVALVKQLTAAAGPEAAEYVHRGGTSQDIFDSASMLVARRALDAIDADLRRAAGSLAGLAAAHRETPMAGRTLTQHAVPISFGLKAATWLQLVLDALERVRAVVVPAQLGGAAGTLASYEEYAGRKPNGPELMEVFARQLGLAVPVLPWHTARTPIADLGAALSFTTGALGKLAVDVQTLSRTEIGEVTEPAAEGRGVSSAMPQKRNPVLATLLLSAAKQVPANALVLAQSLVAEDERDGGGWHAEWQPLRECLRLTAGAARTAAELTGGLEVHPERMRENLALTGRGIVSERLNIALAATMGKAAAKDLLARLNREGSLDGAEELSGLPDLSAPEDYLGASSALVDRVLARAEKVLHHK</sequence>
<dbReference type="GO" id="GO:0016853">
    <property type="term" value="F:isomerase activity"/>
    <property type="evidence" value="ECO:0007669"/>
    <property type="project" value="UniProtKB-KW"/>
</dbReference>
<dbReference type="PANTHER" id="PTHR43172">
    <property type="entry name" value="ADENYLOSUCCINATE LYASE"/>
    <property type="match status" value="1"/>
</dbReference>
<dbReference type="NCBIfam" id="TIGR02426">
    <property type="entry name" value="protocat_pcaB"/>
    <property type="match status" value="1"/>
</dbReference>
<comment type="similarity">
    <text evidence="2">Belongs to the class-II fumarase/aspartase family.</text>
</comment>
<evidence type="ECO:0000256" key="2">
    <source>
        <dbReference type="ARBA" id="ARBA00034772"/>
    </source>
</evidence>
<reference evidence="4 5" key="1">
    <citation type="submission" date="2016-04" db="EMBL/GenBank/DDBJ databases">
        <title>Complete genome sequence and analysis of deep-sea sediment isolate, Amycolatopsis sp. WP1.</title>
        <authorList>
            <person name="Wang H."/>
            <person name="Chen S."/>
            <person name="Wu Q."/>
        </authorList>
    </citation>
    <scope>NUCLEOTIDE SEQUENCE [LARGE SCALE GENOMIC DNA]</scope>
    <source>
        <strain evidence="4 5">WP1</strain>
    </source>
</reference>
<keyword evidence="5" id="KW-1185">Reference proteome</keyword>
<dbReference type="Gene3D" id="1.20.200.10">
    <property type="entry name" value="Fumarase/aspartase (Central domain)"/>
    <property type="match status" value="1"/>
</dbReference>
<evidence type="ECO:0000313" key="4">
    <source>
        <dbReference type="EMBL" id="AXB48014.1"/>
    </source>
</evidence>
<dbReference type="InterPro" id="IPR024083">
    <property type="entry name" value="Fumarase/histidase_N"/>
</dbReference>
<gene>
    <name evidence="4" type="ORF">A4R43_40860</name>
</gene>
<proteinExistence type="inferred from homology"/>
<dbReference type="InterPro" id="IPR022761">
    <property type="entry name" value="Fumarate_lyase_N"/>
</dbReference>
<dbReference type="KEGG" id="aab:A4R43_40860"/>
<dbReference type="PANTHER" id="PTHR43172:SF2">
    <property type="entry name" value="ADENYLOSUCCINATE LYASE C-TERMINAL DOMAIN-CONTAINING PROTEIN"/>
    <property type="match status" value="1"/>
</dbReference>
<dbReference type="PRINTS" id="PR00145">
    <property type="entry name" value="ARGSUCLYASE"/>
</dbReference>
<dbReference type="AlphaFoldDB" id="A0A344LIZ0"/>
<keyword evidence="1" id="KW-0456">Lyase</keyword>
<dbReference type="Pfam" id="PF00206">
    <property type="entry name" value="Lyase_1"/>
    <property type="match status" value="1"/>
</dbReference>
<dbReference type="Proteomes" id="UP000250434">
    <property type="component" value="Chromosome"/>
</dbReference>
<dbReference type="OrthoDB" id="9768878at2"/>
<dbReference type="PRINTS" id="PR00149">
    <property type="entry name" value="FUMRATELYASE"/>
</dbReference>
<dbReference type="GO" id="GO:0019619">
    <property type="term" value="P:3,4-dihydroxybenzoate catabolic process"/>
    <property type="evidence" value="ECO:0007669"/>
    <property type="project" value="InterPro"/>
</dbReference>
<organism evidence="4 5">
    <name type="scientific">Amycolatopsis albispora</name>
    <dbReference type="NCBI Taxonomy" id="1804986"/>
    <lineage>
        <taxon>Bacteria</taxon>
        <taxon>Bacillati</taxon>
        <taxon>Actinomycetota</taxon>
        <taxon>Actinomycetes</taxon>
        <taxon>Pseudonocardiales</taxon>
        <taxon>Pseudonocardiaceae</taxon>
        <taxon>Amycolatopsis</taxon>
    </lineage>
</organism>
<evidence type="ECO:0000259" key="3">
    <source>
        <dbReference type="Pfam" id="PF00206"/>
    </source>
</evidence>
<protein>
    <submittedName>
        <fullName evidence="4">3-carboxy-cis,cis-muconate cycloisomerase</fullName>
    </submittedName>
</protein>
<feature type="domain" description="Fumarate lyase N-terminal" evidence="3">
    <location>
        <begin position="29"/>
        <end position="303"/>
    </location>
</feature>
<dbReference type="CDD" id="cd01597">
    <property type="entry name" value="pCLME"/>
    <property type="match status" value="1"/>
</dbReference>
<dbReference type="Gene3D" id="1.10.275.10">
    <property type="entry name" value="Fumarase/aspartase (N-terminal domain)"/>
    <property type="match status" value="1"/>
</dbReference>
<evidence type="ECO:0000313" key="5">
    <source>
        <dbReference type="Proteomes" id="UP000250434"/>
    </source>
</evidence>
<accession>A0A344LIZ0</accession>
<dbReference type="GO" id="GO:0016829">
    <property type="term" value="F:lyase activity"/>
    <property type="evidence" value="ECO:0007669"/>
    <property type="project" value="UniProtKB-KW"/>
</dbReference>
<dbReference type="InterPro" id="IPR008948">
    <property type="entry name" value="L-Aspartase-like"/>
</dbReference>
<dbReference type="SUPFAM" id="SSF48557">
    <property type="entry name" value="L-aspartase-like"/>
    <property type="match status" value="1"/>
</dbReference>
<name>A0A344LIZ0_9PSEU</name>
<dbReference type="EMBL" id="CP015163">
    <property type="protein sequence ID" value="AXB48014.1"/>
    <property type="molecule type" value="Genomic_DNA"/>
</dbReference>
<evidence type="ECO:0000256" key="1">
    <source>
        <dbReference type="ARBA" id="ARBA00023239"/>
    </source>
</evidence>